<evidence type="ECO:0000259" key="1">
    <source>
        <dbReference type="Pfam" id="PF25980"/>
    </source>
</evidence>
<protein>
    <submittedName>
        <fullName evidence="2">Zinc finger, PHD-type</fullName>
    </submittedName>
</protein>
<reference evidence="3" key="1">
    <citation type="journal article" date="2019" name="Plant Biotechnol. J.">
        <title>Genome sequencing of the Australian wild diploid species Gossypium australe highlights disease resistance and delayed gland morphogenesis.</title>
        <authorList>
            <person name="Cai Y."/>
            <person name="Cai X."/>
            <person name="Wang Q."/>
            <person name="Wang P."/>
            <person name="Zhang Y."/>
            <person name="Cai C."/>
            <person name="Xu Y."/>
            <person name="Wang K."/>
            <person name="Zhou Z."/>
            <person name="Wang C."/>
            <person name="Geng S."/>
            <person name="Li B."/>
            <person name="Dong Q."/>
            <person name="Hou Y."/>
            <person name="Wang H."/>
            <person name="Ai P."/>
            <person name="Liu Z."/>
            <person name="Yi F."/>
            <person name="Sun M."/>
            <person name="An G."/>
            <person name="Cheng J."/>
            <person name="Zhang Y."/>
            <person name="Shi Q."/>
            <person name="Xie Y."/>
            <person name="Shi X."/>
            <person name="Chang Y."/>
            <person name="Huang F."/>
            <person name="Chen Y."/>
            <person name="Hong S."/>
            <person name="Mi L."/>
            <person name="Sun Q."/>
            <person name="Zhang L."/>
            <person name="Zhou B."/>
            <person name="Peng R."/>
            <person name="Zhang X."/>
            <person name="Liu F."/>
        </authorList>
    </citation>
    <scope>NUCLEOTIDE SEQUENCE [LARGE SCALE GENOMIC DNA]</scope>
    <source>
        <strain evidence="3">cv. PA1801</strain>
    </source>
</reference>
<dbReference type="OrthoDB" id="1870062at2759"/>
<feature type="domain" description="NERD" evidence="1">
    <location>
        <begin position="3"/>
        <end position="35"/>
    </location>
</feature>
<organism evidence="2 3">
    <name type="scientific">Gossypium australe</name>
    <dbReference type="NCBI Taxonomy" id="47621"/>
    <lineage>
        <taxon>Eukaryota</taxon>
        <taxon>Viridiplantae</taxon>
        <taxon>Streptophyta</taxon>
        <taxon>Embryophyta</taxon>
        <taxon>Tracheophyta</taxon>
        <taxon>Spermatophyta</taxon>
        <taxon>Magnoliopsida</taxon>
        <taxon>eudicotyledons</taxon>
        <taxon>Gunneridae</taxon>
        <taxon>Pentapetalae</taxon>
        <taxon>rosids</taxon>
        <taxon>malvids</taxon>
        <taxon>Malvales</taxon>
        <taxon>Malvaceae</taxon>
        <taxon>Malvoideae</taxon>
        <taxon>Gossypium</taxon>
    </lineage>
</organism>
<name>A0A5B6V2V7_9ROSI</name>
<accession>A0A5B6V2V7</accession>
<comment type="caution">
    <text evidence="2">The sequence shown here is derived from an EMBL/GenBank/DDBJ whole genome shotgun (WGS) entry which is preliminary data.</text>
</comment>
<evidence type="ECO:0000313" key="3">
    <source>
        <dbReference type="Proteomes" id="UP000325315"/>
    </source>
</evidence>
<dbReference type="AlphaFoldDB" id="A0A5B6V2V7"/>
<dbReference type="Proteomes" id="UP000325315">
    <property type="component" value="Unassembled WGS sequence"/>
</dbReference>
<dbReference type="EMBL" id="SMMG02000008">
    <property type="protein sequence ID" value="KAA3463370.1"/>
    <property type="molecule type" value="Genomic_DNA"/>
</dbReference>
<sequence length="59" mass="7303">MCQWITKELDLLRSQINRANEKGWRREYPFDKVSQVLRVLFHRKTESSMHILRRREYGP</sequence>
<gene>
    <name evidence="2" type="ORF">EPI10_007720</name>
</gene>
<keyword evidence="3" id="KW-1185">Reference proteome</keyword>
<dbReference type="InterPro" id="IPR058668">
    <property type="entry name" value="NERD_dom"/>
</dbReference>
<proteinExistence type="predicted"/>
<evidence type="ECO:0000313" key="2">
    <source>
        <dbReference type="EMBL" id="KAA3463370.1"/>
    </source>
</evidence>
<dbReference type="Pfam" id="PF25980">
    <property type="entry name" value="NERD_plant"/>
    <property type="match status" value="1"/>
</dbReference>